<protein>
    <submittedName>
        <fullName evidence="6">MutS domain V protein</fullName>
    </submittedName>
</protein>
<dbReference type="InterPro" id="IPR045076">
    <property type="entry name" value="MutS"/>
</dbReference>
<keyword evidence="4" id="KW-1133">Transmembrane helix</keyword>
<dbReference type="GO" id="GO:0006298">
    <property type="term" value="P:mismatch repair"/>
    <property type="evidence" value="ECO:0007669"/>
    <property type="project" value="InterPro"/>
</dbReference>
<evidence type="ECO:0000256" key="1">
    <source>
        <dbReference type="ARBA" id="ARBA00022741"/>
    </source>
</evidence>
<name>A0A133PH96_9FIRM</name>
<comment type="caution">
    <text evidence="6">The sequence shown here is derived from an EMBL/GenBank/DDBJ whole genome shotgun (WGS) entry which is preliminary data.</text>
</comment>
<keyword evidence="3" id="KW-0238">DNA-binding</keyword>
<dbReference type="EMBL" id="LRQE01000050">
    <property type="protein sequence ID" value="KXA27823.1"/>
    <property type="molecule type" value="Genomic_DNA"/>
</dbReference>
<gene>
    <name evidence="6" type="ORF">HMPREF3229_01894</name>
</gene>
<evidence type="ECO:0000256" key="2">
    <source>
        <dbReference type="ARBA" id="ARBA00022840"/>
    </source>
</evidence>
<dbReference type="Pfam" id="PF00488">
    <property type="entry name" value="MutS_V"/>
    <property type="match status" value="1"/>
</dbReference>
<dbReference type="PANTHER" id="PTHR11361">
    <property type="entry name" value="DNA MISMATCH REPAIR PROTEIN MUTS FAMILY MEMBER"/>
    <property type="match status" value="1"/>
</dbReference>
<dbReference type="GO" id="GO:0140664">
    <property type="term" value="F:ATP-dependent DNA damage sensor activity"/>
    <property type="evidence" value="ECO:0007669"/>
    <property type="project" value="InterPro"/>
</dbReference>
<feature type="domain" description="DNA mismatch repair proteins mutS family" evidence="5">
    <location>
        <begin position="380"/>
        <end position="560"/>
    </location>
</feature>
<keyword evidence="1" id="KW-0547">Nucleotide-binding</keyword>
<reference evidence="6 7" key="1">
    <citation type="submission" date="2016-01" db="EMBL/GenBank/DDBJ databases">
        <authorList>
            <person name="Oliw E.H."/>
        </authorList>
    </citation>
    <scope>NUCLEOTIDE SEQUENCE [LARGE SCALE GENOMIC DNA]</scope>
    <source>
        <strain evidence="6 7">CMW7756A</strain>
    </source>
</reference>
<dbReference type="SMART" id="SM00534">
    <property type="entry name" value="MUTSac"/>
    <property type="match status" value="1"/>
</dbReference>
<proteinExistence type="predicted"/>
<evidence type="ECO:0000313" key="6">
    <source>
        <dbReference type="EMBL" id="KXA27823.1"/>
    </source>
</evidence>
<dbReference type="Gene3D" id="3.40.50.300">
    <property type="entry name" value="P-loop containing nucleotide triphosphate hydrolases"/>
    <property type="match status" value="1"/>
</dbReference>
<dbReference type="PATRIC" id="fig|54005.3.peg.1857"/>
<evidence type="ECO:0000259" key="5">
    <source>
        <dbReference type="SMART" id="SM00534"/>
    </source>
</evidence>
<keyword evidence="4" id="KW-0472">Membrane</keyword>
<feature type="transmembrane region" description="Helical" evidence="4">
    <location>
        <begin position="34"/>
        <end position="54"/>
    </location>
</feature>
<accession>A0A133PH96</accession>
<evidence type="ECO:0000256" key="4">
    <source>
        <dbReference type="SAM" id="Phobius"/>
    </source>
</evidence>
<sequence>MTGKIIKDKVNLSKSYELMKLICRDQKEDCMGDYYSLVILFFVLIGLIFLYNFYVKQRNEKILRQEIIKNFGKVHAKKFKGKINGLHKRLGGNVSDITANDLNFEEILEKMNHSMSKMGLEYFYYRLRDLILDKDELTRLQEKRKIYKDREEDLEDLQLQLGKLGYFKEDVLNLIEEEVKVDRELEIAAKIFSLTALYIILLFIFLRAQAVLFIFVLLGVNTFIYKKFNEITLGKLESLVRLKSILFVSESLTKNKNKVFTEELQEVENILRETSPLKKSLRSFGFLTGNMEMDFAETYKNILFLSEARSFSKTQKYFKVYKDEIFRLYYLLGKIDCEIGIISLSKAYETGEVKFGNKIVGKNLYNPLIRNPVPNDLDLEKSIILTGSNASGKSTYLRTVGINTIFALSFGIFFGEEFEIKPIKITSAIDISDSIMKNLSYFMAESKAIGDMIEDESEKIILLDEIFRGTNTIDRIASATATLKYLAKNNHVIAATHDIELTILLKDSFVNKHFEEKIEDGDIKFDYLLKDGPARSRNAIAILDSLNYPRDIIEEAKNFR</sequence>
<evidence type="ECO:0000256" key="3">
    <source>
        <dbReference type="ARBA" id="ARBA00023125"/>
    </source>
</evidence>
<dbReference type="AlphaFoldDB" id="A0A133PH96"/>
<evidence type="ECO:0000313" key="7">
    <source>
        <dbReference type="Proteomes" id="UP000070174"/>
    </source>
</evidence>
<dbReference type="SUPFAM" id="SSF52540">
    <property type="entry name" value="P-loop containing nucleoside triphosphate hydrolases"/>
    <property type="match status" value="1"/>
</dbReference>
<dbReference type="InterPro" id="IPR027417">
    <property type="entry name" value="P-loop_NTPase"/>
</dbReference>
<dbReference type="PANTHER" id="PTHR11361:SF152">
    <property type="entry name" value="DNA MISMATCH REPAIR PROTEIN"/>
    <property type="match status" value="1"/>
</dbReference>
<dbReference type="GO" id="GO:0005829">
    <property type="term" value="C:cytosol"/>
    <property type="evidence" value="ECO:0007669"/>
    <property type="project" value="TreeGrafter"/>
</dbReference>
<keyword evidence="2" id="KW-0067">ATP-binding</keyword>
<dbReference type="Proteomes" id="UP000070174">
    <property type="component" value="Unassembled WGS sequence"/>
</dbReference>
<dbReference type="GO" id="GO:0005524">
    <property type="term" value="F:ATP binding"/>
    <property type="evidence" value="ECO:0007669"/>
    <property type="project" value="UniProtKB-KW"/>
</dbReference>
<feature type="transmembrane region" description="Helical" evidence="4">
    <location>
        <begin position="196"/>
        <end position="220"/>
    </location>
</feature>
<organism evidence="6">
    <name type="scientific">Peptoniphilus harei</name>
    <dbReference type="NCBI Taxonomy" id="54005"/>
    <lineage>
        <taxon>Bacteria</taxon>
        <taxon>Bacillati</taxon>
        <taxon>Bacillota</taxon>
        <taxon>Tissierellia</taxon>
        <taxon>Tissierellales</taxon>
        <taxon>Peptoniphilaceae</taxon>
        <taxon>Peptoniphilus</taxon>
    </lineage>
</organism>
<dbReference type="InterPro" id="IPR000432">
    <property type="entry name" value="DNA_mismatch_repair_MutS_C"/>
</dbReference>
<keyword evidence="4" id="KW-0812">Transmembrane</keyword>
<dbReference type="GO" id="GO:0030983">
    <property type="term" value="F:mismatched DNA binding"/>
    <property type="evidence" value="ECO:0007669"/>
    <property type="project" value="InterPro"/>
</dbReference>